<organism evidence="1 2">
    <name type="scientific">Zostera marina</name>
    <name type="common">Eelgrass</name>
    <dbReference type="NCBI Taxonomy" id="29655"/>
    <lineage>
        <taxon>Eukaryota</taxon>
        <taxon>Viridiplantae</taxon>
        <taxon>Streptophyta</taxon>
        <taxon>Embryophyta</taxon>
        <taxon>Tracheophyta</taxon>
        <taxon>Spermatophyta</taxon>
        <taxon>Magnoliopsida</taxon>
        <taxon>Liliopsida</taxon>
        <taxon>Zosteraceae</taxon>
        <taxon>Zostera</taxon>
    </lineage>
</organism>
<dbReference type="AlphaFoldDB" id="A0A0K9PJC7"/>
<dbReference type="Proteomes" id="UP000036987">
    <property type="component" value="Unassembled WGS sequence"/>
</dbReference>
<gene>
    <name evidence="1" type="ORF">ZOSMA_220G00230</name>
</gene>
<evidence type="ECO:0000313" key="1">
    <source>
        <dbReference type="EMBL" id="KMZ69148.1"/>
    </source>
</evidence>
<name>A0A0K9PJC7_ZOSMR</name>
<comment type="caution">
    <text evidence="1">The sequence shown here is derived from an EMBL/GenBank/DDBJ whole genome shotgun (WGS) entry which is preliminary data.</text>
</comment>
<evidence type="ECO:0000313" key="2">
    <source>
        <dbReference type="Proteomes" id="UP000036987"/>
    </source>
</evidence>
<dbReference type="EMBL" id="LFYR01000788">
    <property type="protein sequence ID" value="KMZ69148.1"/>
    <property type="molecule type" value="Genomic_DNA"/>
</dbReference>
<reference evidence="2" key="1">
    <citation type="journal article" date="2016" name="Nature">
        <title>The genome of the seagrass Zostera marina reveals angiosperm adaptation to the sea.</title>
        <authorList>
            <person name="Olsen J.L."/>
            <person name="Rouze P."/>
            <person name="Verhelst B."/>
            <person name="Lin Y.-C."/>
            <person name="Bayer T."/>
            <person name="Collen J."/>
            <person name="Dattolo E."/>
            <person name="De Paoli E."/>
            <person name="Dittami S."/>
            <person name="Maumus F."/>
            <person name="Michel G."/>
            <person name="Kersting A."/>
            <person name="Lauritano C."/>
            <person name="Lohaus R."/>
            <person name="Toepel M."/>
            <person name="Tonon T."/>
            <person name="Vanneste K."/>
            <person name="Amirebrahimi M."/>
            <person name="Brakel J."/>
            <person name="Bostroem C."/>
            <person name="Chovatia M."/>
            <person name="Grimwood J."/>
            <person name="Jenkins J.W."/>
            <person name="Jueterbock A."/>
            <person name="Mraz A."/>
            <person name="Stam W.T."/>
            <person name="Tice H."/>
            <person name="Bornberg-Bauer E."/>
            <person name="Green P.J."/>
            <person name="Pearson G.A."/>
            <person name="Procaccini G."/>
            <person name="Duarte C.M."/>
            <person name="Schmutz J."/>
            <person name="Reusch T.B.H."/>
            <person name="Van de Peer Y."/>
        </authorList>
    </citation>
    <scope>NUCLEOTIDE SEQUENCE [LARGE SCALE GENOMIC DNA]</scope>
    <source>
        <strain evidence="2">cv. Finnish</strain>
    </source>
</reference>
<proteinExistence type="predicted"/>
<keyword evidence="2" id="KW-1185">Reference proteome</keyword>
<sequence length="280" mass="31181">MVAPLTFDCSEYIGSTVHRIPRRRRSGYPMDTKPDVPAVLAVLVPERVPHVVPSVFELVVLQSIAEPSTSNDSRTVPEIFSEIQLFSLRPRLDEYVIGLASPFVELGKQKPVLKKKKATKKIKKSEVATEPQSPLIEKFDSFDPSTIQCNQLGNVRKGDENESSFRGKIHDEYLFTDEIDDMVRKVVETYVPNAVAEVARQNDVSSQIRSVEGEPAVLSAAVVSEDTVDEVVPGLVQGNVPAFVIGNVDDMVETIVHHLVETNIAEEVETLFIKWLKPKF</sequence>
<protein>
    <submittedName>
        <fullName evidence="1">Uncharacterized protein</fullName>
    </submittedName>
</protein>
<accession>A0A0K9PJC7</accession>